<accession>A0ABN3K5W5</accession>
<dbReference type="EMBL" id="BAAARW010000038">
    <property type="protein sequence ID" value="GAA2450362.1"/>
    <property type="molecule type" value="Genomic_DNA"/>
</dbReference>
<evidence type="ECO:0000256" key="5">
    <source>
        <dbReference type="ARBA" id="ARBA00022490"/>
    </source>
</evidence>
<evidence type="ECO:0000256" key="9">
    <source>
        <dbReference type="ARBA" id="ARBA00030757"/>
    </source>
</evidence>
<organism evidence="12 13">
    <name type="scientific">Actinomadura vinacea</name>
    <dbReference type="NCBI Taxonomy" id="115336"/>
    <lineage>
        <taxon>Bacteria</taxon>
        <taxon>Bacillati</taxon>
        <taxon>Actinomycetota</taxon>
        <taxon>Actinomycetes</taxon>
        <taxon>Streptosporangiales</taxon>
        <taxon>Thermomonosporaceae</taxon>
        <taxon>Actinomadura</taxon>
    </lineage>
</organism>
<evidence type="ECO:0000256" key="7">
    <source>
        <dbReference type="ARBA" id="ARBA00022679"/>
    </source>
</evidence>
<evidence type="ECO:0000256" key="10">
    <source>
        <dbReference type="ARBA" id="ARBA00031323"/>
    </source>
</evidence>
<evidence type="ECO:0000256" key="4">
    <source>
        <dbReference type="ARBA" id="ARBA00013346"/>
    </source>
</evidence>
<keyword evidence="6 12" id="KW-0489">Methyltransferase</keyword>
<evidence type="ECO:0000256" key="1">
    <source>
        <dbReference type="ARBA" id="ARBA00004496"/>
    </source>
</evidence>
<sequence length="390" mass="41785">MAGVSGRLAELMAELEGSGDLAPEWAGAFKAVPRHLFLPSTVWIEDGDRLVPVQREDDPEAWLDLCYANDFVITQVDDGEPVGPGLMGAEITSSSSRPDVVALMLAALDAEPGMDVLEIGTGTGWNAALLAERLGAANVTTVELDPQVAEHAHGALREAGYKVVAVTGDGALGYAPGAPYDRVIATAGVQRVPYAWVEQTRPGGRILVPWLTDFHNGALVALTVSGDGTATGHVVGNVAFMPLRAQRGRRASLARDVRAVAQARRSVTDLHPYGVMGEYDASLAVGLKVRRCKLVVEHHGEEGEYTVWLIDPWSGSWASLRHVPGAACFEVRQLGFRNLWDEVEAAHRWWTGLGSPAAARWGLTVTGEGQQVWLDTPENPLTGGRPGERQ</sequence>
<dbReference type="RefSeq" id="WP_344596438.1">
    <property type="nucleotide sequence ID" value="NZ_BAAARW010000038.1"/>
</dbReference>
<evidence type="ECO:0000256" key="6">
    <source>
        <dbReference type="ARBA" id="ARBA00022603"/>
    </source>
</evidence>
<keyword evidence="5" id="KW-0963">Cytoplasm</keyword>
<proteinExistence type="inferred from homology"/>
<dbReference type="PANTHER" id="PTHR11579">
    <property type="entry name" value="PROTEIN-L-ISOASPARTATE O-METHYLTRANSFERASE"/>
    <property type="match status" value="1"/>
</dbReference>
<keyword evidence="13" id="KW-1185">Reference proteome</keyword>
<comment type="subcellular location">
    <subcellularLocation>
        <location evidence="1">Cytoplasm</location>
    </subcellularLocation>
</comment>
<evidence type="ECO:0000256" key="2">
    <source>
        <dbReference type="ARBA" id="ARBA00005369"/>
    </source>
</evidence>
<keyword evidence="7" id="KW-0808">Transferase</keyword>
<dbReference type="InterPro" id="IPR029063">
    <property type="entry name" value="SAM-dependent_MTases_sf"/>
</dbReference>
<dbReference type="Gene3D" id="3.40.50.150">
    <property type="entry name" value="Vaccinia Virus protein VP39"/>
    <property type="match status" value="1"/>
</dbReference>
<dbReference type="SUPFAM" id="SSF53335">
    <property type="entry name" value="S-adenosyl-L-methionine-dependent methyltransferases"/>
    <property type="match status" value="1"/>
</dbReference>
<evidence type="ECO:0000256" key="11">
    <source>
        <dbReference type="ARBA" id="ARBA00031350"/>
    </source>
</evidence>
<name>A0ABN3K5W5_9ACTN</name>
<dbReference type="GO" id="GO:0032259">
    <property type="term" value="P:methylation"/>
    <property type="evidence" value="ECO:0007669"/>
    <property type="project" value="UniProtKB-KW"/>
</dbReference>
<keyword evidence="8" id="KW-0949">S-adenosyl-L-methionine</keyword>
<gene>
    <name evidence="12" type="ORF">GCM10010191_80320</name>
</gene>
<dbReference type="InterPro" id="IPR000682">
    <property type="entry name" value="PCMT"/>
</dbReference>
<dbReference type="PANTHER" id="PTHR11579:SF0">
    <property type="entry name" value="PROTEIN-L-ISOASPARTATE(D-ASPARTATE) O-METHYLTRANSFERASE"/>
    <property type="match status" value="1"/>
</dbReference>
<comment type="caution">
    <text evidence="12">The sequence shown here is derived from an EMBL/GenBank/DDBJ whole genome shotgun (WGS) entry which is preliminary data.</text>
</comment>
<comment type="similarity">
    <text evidence="2">Belongs to the methyltransferase superfamily. L-isoaspartyl/D-aspartyl protein methyltransferase family.</text>
</comment>
<dbReference type="CDD" id="cd02440">
    <property type="entry name" value="AdoMet_MTases"/>
    <property type="match status" value="1"/>
</dbReference>
<dbReference type="GO" id="GO:0008168">
    <property type="term" value="F:methyltransferase activity"/>
    <property type="evidence" value="ECO:0007669"/>
    <property type="project" value="UniProtKB-KW"/>
</dbReference>
<evidence type="ECO:0000256" key="8">
    <source>
        <dbReference type="ARBA" id="ARBA00022691"/>
    </source>
</evidence>
<evidence type="ECO:0000256" key="3">
    <source>
        <dbReference type="ARBA" id="ARBA00011890"/>
    </source>
</evidence>
<reference evidence="12 13" key="1">
    <citation type="journal article" date="2019" name="Int. J. Syst. Evol. Microbiol.">
        <title>The Global Catalogue of Microorganisms (GCM) 10K type strain sequencing project: providing services to taxonomists for standard genome sequencing and annotation.</title>
        <authorList>
            <consortium name="The Broad Institute Genomics Platform"/>
            <consortium name="The Broad Institute Genome Sequencing Center for Infectious Disease"/>
            <person name="Wu L."/>
            <person name="Ma J."/>
        </authorList>
    </citation>
    <scope>NUCLEOTIDE SEQUENCE [LARGE SCALE GENOMIC DNA]</scope>
    <source>
        <strain evidence="12 13">JCM 3325</strain>
    </source>
</reference>
<evidence type="ECO:0000313" key="13">
    <source>
        <dbReference type="Proteomes" id="UP001501231"/>
    </source>
</evidence>
<dbReference type="Proteomes" id="UP001501231">
    <property type="component" value="Unassembled WGS sequence"/>
</dbReference>
<evidence type="ECO:0000313" key="12">
    <source>
        <dbReference type="EMBL" id="GAA2450362.1"/>
    </source>
</evidence>
<dbReference type="EC" id="2.1.1.77" evidence="3"/>
<protein>
    <recommendedName>
        <fullName evidence="4">Protein-L-isoaspartate O-methyltransferase</fullName>
        <ecNumber evidence="3">2.1.1.77</ecNumber>
    </recommendedName>
    <alternativeName>
        <fullName evidence="11">L-isoaspartyl protein carboxyl methyltransferase</fullName>
    </alternativeName>
    <alternativeName>
        <fullName evidence="9">Protein L-isoaspartyl methyltransferase</fullName>
    </alternativeName>
    <alternativeName>
        <fullName evidence="10">Protein-beta-aspartate methyltransferase</fullName>
    </alternativeName>
</protein>
<dbReference type="Pfam" id="PF01135">
    <property type="entry name" value="PCMT"/>
    <property type="match status" value="1"/>
</dbReference>